<gene>
    <name evidence="2" type="ORF">ENQ20_12640</name>
</gene>
<dbReference type="EMBL" id="DSMG01000122">
    <property type="protein sequence ID" value="HDX32314.1"/>
    <property type="molecule type" value="Genomic_DNA"/>
</dbReference>
<name>A0A7C1FJL3_9CHLR</name>
<keyword evidence="1" id="KW-0472">Membrane</keyword>
<reference evidence="2" key="1">
    <citation type="journal article" date="2020" name="mSystems">
        <title>Genome- and Community-Level Interaction Insights into Carbon Utilization and Element Cycling Functions of Hydrothermarchaeota in Hydrothermal Sediment.</title>
        <authorList>
            <person name="Zhou Z."/>
            <person name="Liu Y."/>
            <person name="Xu W."/>
            <person name="Pan J."/>
            <person name="Luo Z.H."/>
            <person name="Li M."/>
        </authorList>
    </citation>
    <scope>NUCLEOTIDE SEQUENCE [LARGE SCALE GENOMIC DNA]</scope>
    <source>
        <strain evidence="2">SpSt-289</strain>
    </source>
</reference>
<comment type="caution">
    <text evidence="2">The sequence shown here is derived from an EMBL/GenBank/DDBJ whole genome shotgun (WGS) entry which is preliminary data.</text>
</comment>
<keyword evidence="1" id="KW-0812">Transmembrane</keyword>
<dbReference type="AlphaFoldDB" id="A0A7C1FJL3"/>
<evidence type="ECO:0000313" key="2">
    <source>
        <dbReference type="EMBL" id="HDX32314.1"/>
    </source>
</evidence>
<feature type="transmembrane region" description="Helical" evidence="1">
    <location>
        <begin position="128"/>
        <end position="161"/>
    </location>
</feature>
<keyword evidence="1" id="KW-1133">Transmembrane helix</keyword>
<evidence type="ECO:0008006" key="3">
    <source>
        <dbReference type="Google" id="ProtNLM"/>
    </source>
</evidence>
<protein>
    <recommendedName>
        <fullName evidence="3">DUF4870 domain-containing protein</fullName>
    </recommendedName>
</protein>
<accession>A0A7C1FJL3</accession>
<feature type="transmembrane region" description="Helical" evidence="1">
    <location>
        <begin position="39"/>
        <end position="63"/>
    </location>
</feature>
<feature type="transmembrane region" description="Helical" evidence="1">
    <location>
        <begin position="99"/>
        <end position="122"/>
    </location>
</feature>
<organism evidence="2">
    <name type="scientific">Caldilinea aerophila</name>
    <dbReference type="NCBI Taxonomy" id="133453"/>
    <lineage>
        <taxon>Bacteria</taxon>
        <taxon>Bacillati</taxon>
        <taxon>Chloroflexota</taxon>
        <taxon>Caldilineae</taxon>
        <taxon>Caldilineales</taxon>
        <taxon>Caldilineaceae</taxon>
        <taxon>Caldilinea</taxon>
    </lineage>
</organism>
<evidence type="ECO:0000256" key="1">
    <source>
        <dbReference type="SAM" id="Phobius"/>
    </source>
</evidence>
<proteinExistence type="predicted"/>
<sequence length="187" mass="20722">MMQRPNRLLAALSYVLILIGPLALILLRRRDRFTLYHACQSLALVGGAVTIPLLWLVFGWLVAFVSVEYPVLFIIPIGLALFMPVIRQQQRAVRYKGQVSWLSMLFTLAVAAALTYGSYLLIEWLAPVLLPLGGALLFMASFSIVIAAAIALVIAWVAGIVNALRGQVRPTPVYGEWGQRLFMRLIS</sequence>
<feature type="transmembrane region" description="Helical" evidence="1">
    <location>
        <begin position="6"/>
        <end position="27"/>
    </location>
</feature>
<feature type="transmembrane region" description="Helical" evidence="1">
    <location>
        <begin position="69"/>
        <end position="87"/>
    </location>
</feature>